<accession>A0A0F9L6W5</accession>
<evidence type="ECO:0000313" key="1">
    <source>
        <dbReference type="EMBL" id="KKM83081.1"/>
    </source>
</evidence>
<evidence type="ECO:0008006" key="2">
    <source>
        <dbReference type="Google" id="ProtNLM"/>
    </source>
</evidence>
<comment type="caution">
    <text evidence="1">The sequence shown here is derived from an EMBL/GenBank/DDBJ whole genome shotgun (WGS) entry which is preliminary data.</text>
</comment>
<dbReference type="InterPro" id="IPR005358">
    <property type="entry name" value="Puta_zinc/iron-chelating_dom"/>
</dbReference>
<proteinExistence type="predicted"/>
<sequence length="134" mass="16143">MTNKRSALPDTTLAVCHDCGAKCCHDLVQPIDMPQTPDEVEELKWDLRYDTIRAFIRSHRWYRIVSGRCQYLDDNDRCTIYDRRPRRCREMKPIDCEQTGRFWDTMIATPEELDAYMAERERARRENRHAHRRP</sequence>
<dbReference type="AlphaFoldDB" id="A0A0F9L6W5"/>
<dbReference type="Pfam" id="PF03692">
    <property type="entry name" value="CxxCxxCC"/>
    <property type="match status" value="1"/>
</dbReference>
<name>A0A0F9L6W5_9ZZZZ</name>
<gene>
    <name evidence="1" type="ORF">LCGC14_1312980</name>
</gene>
<dbReference type="EMBL" id="LAZR01007766">
    <property type="protein sequence ID" value="KKM83081.1"/>
    <property type="molecule type" value="Genomic_DNA"/>
</dbReference>
<organism evidence="1">
    <name type="scientific">marine sediment metagenome</name>
    <dbReference type="NCBI Taxonomy" id="412755"/>
    <lineage>
        <taxon>unclassified sequences</taxon>
        <taxon>metagenomes</taxon>
        <taxon>ecological metagenomes</taxon>
    </lineage>
</organism>
<protein>
    <recommendedName>
        <fullName evidence="2">YkgJ family cysteine cluster protein</fullName>
    </recommendedName>
</protein>
<reference evidence="1" key="1">
    <citation type="journal article" date="2015" name="Nature">
        <title>Complex archaea that bridge the gap between prokaryotes and eukaryotes.</title>
        <authorList>
            <person name="Spang A."/>
            <person name="Saw J.H."/>
            <person name="Jorgensen S.L."/>
            <person name="Zaremba-Niedzwiedzka K."/>
            <person name="Martijn J."/>
            <person name="Lind A.E."/>
            <person name="van Eijk R."/>
            <person name="Schleper C."/>
            <person name="Guy L."/>
            <person name="Ettema T.J."/>
        </authorList>
    </citation>
    <scope>NUCLEOTIDE SEQUENCE</scope>
</reference>